<dbReference type="RefSeq" id="WP_025606776.1">
    <property type="nucleotide sequence ID" value="NZ_CP021235.1"/>
</dbReference>
<dbReference type="STRING" id="709015.GCA_000472485_01991"/>
<proteinExistence type="predicted"/>
<keyword evidence="2" id="KW-1185">Reference proteome</keyword>
<sequence length="338" mass="39879">MEELLCQLSTATTKSDRKYKYAKVLEFLEQAEVDSLKFSAPGQAHYQRYRERLKVLNQAMFKENADYCMILADLQGVRQEIYANKDVSPFLRKYMEAQVFPKTAYCHYKLKAYAQAEYDLSRKFSVGYELFNEGCYFQFFDLLEQILNLGKVLLAQKRVDECVQNWSELFQFLMNGLPSSSCYLRFDYAHVNAGLFKILKEYSILNFLNMYINGYMKFGVYPRPSVLFSSWYHEMEVHTTERLAIYRYVSLEEKADQMPLQQLTREVVEFAQLFEQSNYHVLRCSLLALLVDKLEREDLLQQQTAARATLLRDHLLSFCAGIEWVKDLICRLERLILV</sequence>
<gene>
    <name evidence="1" type="ORF">CA264_09860</name>
</gene>
<dbReference type="KEGG" id="pact:CA264_09860"/>
<dbReference type="AlphaFoldDB" id="A0A1X9YSB0"/>
<evidence type="ECO:0000313" key="1">
    <source>
        <dbReference type="EMBL" id="ARS35721.1"/>
    </source>
</evidence>
<dbReference type="OrthoDB" id="1274469at2"/>
<protein>
    <submittedName>
        <fullName evidence="1">Uncharacterized protein</fullName>
    </submittedName>
</protein>
<dbReference type="Proteomes" id="UP000266292">
    <property type="component" value="Chromosome"/>
</dbReference>
<organism evidence="1 2">
    <name type="scientific">Pontibacter actiniarum</name>
    <dbReference type="NCBI Taxonomy" id="323450"/>
    <lineage>
        <taxon>Bacteria</taxon>
        <taxon>Pseudomonadati</taxon>
        <taxon>Bacteroidota</taxon>
        <taxon>Cytophagia</taxon>
        <taxon>Cytophagales</taxon>
        <taxon>Hymenobacteraceae</taxon>
        <taxon>Pontibacter</taxon>
    </lineage>
</organism>
<reference evidence="2" key="1">
    <citation type="submission" date="2017-05" db="EMBL/GenBank/DDBJ databases">
        <authorList>
            <person name="Ray J."/>
            <person name="Price M."/>
            <person name="Deutschbauer A."/>
        </authorList>
    </citation>
    <scope>NUCLEOTIDE SEQUENCE [LARGE SCALE GENOMIC DNA]</scope>
    <source>
        <strain evidence="2">DSM 19842</strain>
    </source>
</reference>
<accession>A0A1X9YSB0</accession>
<dbReference type="EMBL" id="CP021235">
    <property type="protein sequence ID" value="ARS35721.1"/>
    <property type="molecule type" value="Genomic_DNA"/>
</dbReference>
<evidence type="ECO:0000313" key="2">
    <source>
        <dbReference type="Proteomes" id="UP000266292"/>
    </source>
</evidence>
<name>A0A1X9YSB0_9BACT</name>